<keyword evidence="3" id="KW-1185">Reference proteome</keyword>
<dbReference type="Proteomes" id="UP001189429">
    <property type="component" value="Unassembled WGS sequence"/>
</dbReference>
<organism evidence="2 3">
    <name type="scientific">Prorocentrum cordatum</name>
    <dbReference type="NCBI Taxonomy" id="2364126"/>
    <lineage>
        <taxon>Eukaryota</taxon>
        <taxon>Sar</taxon>
        <taxon>Alveolata</taxon>
        <taxon>Dinophyceae</taxon>
        <taxon>Prorocentrales</taxon>
        <taxon>Prorocentraceae</taxon>
        <taxon>Prorocentrum</taxon>
    </lineage>
</organism>
<sequence length="173" mass="19564">MIIFRSCVASCCTVLHSLLQIVAVLETHVCFRQPVPESIKLYVSIEISIAVFQVAWSAAWERFVRRQIVSEIEKATTQSEATASRRLLNTICDATLELDGNLPIIGEATHLSGMLHLGSHRCLRGVSIESFVLQQDRERLRERIAAPVPDHQDRDGERAAHMPLRQPQQRRQS</sequence>
<evidence type="ECO:0000313" key="3">
    <source>
        <dbReference type="Proteomes" id="UP001189429"/>
    </source>
</evidence>
<evidence type="ECO:0008006" key="4">
    <source>
        <dbReference type="Google" id="ProtNLM"/>
    </source>
</evidence>
<name>A0ABN9SRX8_9DINO</name>
<dbReference type="EMBL" id="CAUYUJ010012847">
    <property type="protein sequence ID" value="CAK0834691.1"/>
    <property type="molecule type" value="Genomic_DNA"/>
</dbReference>
<accession>A0ABN9SRX8</accession>
<feature type="region of interest" description="Disordered" evidence="1">
    <location>
        <begin position="144"/>
        <end position="173"/>
    </location>
</feature>
<gene>
    <name evidence="2" type="ORF">PCOR1329_LOCUS32053</name>
</gene>
<reference evidence="2" key="1">
    <citation type="submission" date="2023-10" db="EMBL/GenBank/DDBJ databases">
        <authorList>
            <person name="Chen Y."/>
            <person name="Shah S."/>
            <person name="Dougan E. K."/>
            <person name="Thang M."/>
            <person name="Chan C."/>
        </authorList>
    </citation>
    <scope>NUCLEOTIDE SEQUENCE [LARGE SCALE GENOMIC DNA]</scope>
</reference>
<evidence type="ECO:0000256" key="1">
    <source>
        <dbReference type="SAM" id="MobiDB-lite"/>
    </source>
</evidence>
<feature type="compositionally biased region" description="Basic and acidic residues" evidence="1">
    <location>
        <begin position="144"/>
        <end position="160"/>
    </location>
</feature>
<proteinExistence type="predicted"/>
<comment type="caution">
    <text evidence="2">The sequence shown here is derived from an EMBL/GenBank/DDBJ whole genome shotgun (WGS) entry which is preliminary data.</text>
</comment>
<protein>
    <recommendedName>
        <fullName evidence="4">Secreted protein</fullName>
    </recommendedName>
</protein>
<evidence type="ECO:0000313" key="2">
    <source>
        <dbReference type="EMBL" id="CAK0834691.1"/>
    </source>
</evidence>